<dbReference type="PANTHER" id="PTHR33449">
    <property type="entry name" value="NUCLEOID-ASSOCIATED PROTEIN YBAB"/>
    <property type="match status" value="1"/>
</dbReference>
<keyword evidence="2" id="KW-0963">Cytoplasm</keyword>
<name>A0A5Q2QDD9_9GAMM</name>
<reference evidence="4 5" key="1">
    <citation type="submission" date="2019-11" db="EMBL/GenBank/DDBJ databases">
        <authorList>
            <person name="Khan S.A."/>
            <person name="Jeon C.O."/>
            <person name="Chun B.H."/>
        </authorList>
    </citation>
    <scope>NUCLEOTIDE SEQUENCE [LARGE SCALE GENOMIC DNA]</scope>
    <source>
        <strain evidence="4 5">IMCC 1097</strain>
    </source>
</reference>
<dbReference type="SUPFAM" id="SSF82607">
    <property type="entry name" value="YbaB-like"/>
    <property type="match status" value="1"/>
</dbReference>
<dbReference type="InterPro" id="IPR036894">
    <property type="entry name" value="YbaB-like_sf"/>
</dbReference>
<dbReference type="HAMAP" id="MF_00274">
    <property type="entry name" value="DNA_YbaB_EbfC"/>
    <property type="match status" value="1"/>
</dbReference>
<sequence>MFNMGDLMGQMKDMQSKIQEQQAEMLKLEVLGEAGAGLVSVRLNGGRDVLAVQIDDSLMGDDKGVLQDLLAAAINDANQKLEKLMQSKMMGMMPGMGGMGPGGA</sequence>
<gene>
    <name evidence="4" type="ORF">GH975_05265</name>
</gene>
<dbReference type="AlphaFoldDB" id="A0A5Q2QDD9"/>
<dbReference type="EMBL" id="CP045871">
    <property type="protein sequence ID" value="QGG80017.1"/>
    <property type="molecule type" value="Genomic_DNA"/>
</dbReference>
<dbReference type="PIRSF" id="PIRSF004555">
    <property type="entry name" value="UCP004555"/>
    <property type="match status" value="1"/>
</dbReference>
<comment type="function">
    <text evidence="2">Binds to DNA and alters its conformation. May be involved in regulation of gene expression, nucleoid organization and DNA protection.</text>
</comment>
<evidence type="ECO:0000256" key="3">
    <source>
        <dbReference type="SAM" id="Coils"/>
    </source>
</evidence>
<dbReference type="RefSeq" id="WP_153713521.1">
    <property type="nucleotide sequence ID" value="NZ_CP045871.1"/>
</dbReference>
<dbReference type="Proteomes" id="UP000388235">
    <property type="component" value="Chromosome"/>
</dbReference>
<dbReference type="GO" id="GO:0043590">
    <property type="term" value="C:bacterial nucleoid"/>
    <property type="evidence" value="ECO:0007669"/>
    <property type="project" value="UniProtKB-UniRule"/>
</dbReference>
<keyword evidence="1 2" id="KW-0238">DNA-binding</keyword>
<dbReference type="OrthoDB" id="9808738at2"/>
<evidence type="ECO:0000256" key="1">
    <source>
        <dbReference type="ARBA" id="ARBA00023125"/>
    </source>
</evidence>
<proteinExistence type="inferred from homology"/>
<dbReference type="GO" id="GO:0003677">
    <property type="term" value="F:DNA binding"/>
    <property type="evidence" value="ECO:0007669"/>
    <property type="project" value="UniProtKB-UniRule"/>
</dbReference>
<comment type="subcellular location">
    <subcellularLocation>
        <location evidence="2">Cytoplasm</location>
        <location evidence="2">Nucleoid</location>
    </subcellularLocation>
</comment>
<dbReference type="PANTHER" id="PTHR33449:SF1">
    <property type="entry name" value="NUCLEOID-ASSOCIATED PROTEIN YBAB"/>
    <property type="match status" value="1"/>
</dbReference>
<dbReference type="Pfam" id="PF02575">
    <property type="entry name" value="YbaB_DNA_bd"/>
    <property type="match status" value="1"/>
</dbReference>
<dbReference type="GO" id="GO:0005829">
    <property type="term" value="C:cytosol"/>
    <property type="evidence" value="ECO:0007669"/>
    <property type="project" value="TreeGrafter"/>
</dbReference>
<dbReference type="InterPro" id="IPR004401">
    <property type="entry name" value="YbaB/EbfC"/>
</dbReference>
<keyword evidence="5" id="KW-1185">Reference proteome</keyword>
<protein>
    <recommendedName>
        <fullName evidence="2">Nucleoid-associated protein GH975_05265</fullName>
    </recommendedName>
</protein>
<comment type="subunit">
    <text evidence="2">Homodimer.</text>
</comment>
<accession>A0A5Q2QDD9</accession>
<evidence type="ECO:0000313" key="5">
    <source>
        <dbReference type="Proteomes" id="UP000388235"/>
    </source>
</evidence>
<evidence type="ECO:0000313" key="4">
    <source>
        <dbReference type="EMBL" id="QGG80017.1"/>
    </source>
</evidence>
<evidence type="ECO:0000256" key="2">
    <source>
        <dbReference type="HAMAP-Rule" id="MF_00274"/>
    </source>
</evidence>
<comment type="similarity">
    <text evidence="2">Belongs to the YbaB/EbfC family.</text>
</comment>
<dbReference type="NCBIfam" id="TIGR00103">
    <property type="entry name" value="DNA_YbaB_EbfC"/>
    <property type="match status" value="1"/>
</dbReference>
<organism evidence="4 5">
    <name type="scientific">Litorivicinus lipolyticus</name>
    <dbReference type="NCBI Taxonomy" id="418701"/>
    <lineage>
        <taxon>Bacteria</taxon>
        <taxon>Pseudomonadati</taxon>
        <taxon>Pseudomonadota</taxon>
        <taxon>Gammaproteobacteria</taxon>
        <taxon>Oceanospirillales</taxon>
        <taxon>Litorivicinaceae</taxon>
        <taxon>Litorivicinus</taxon>
    </lineage>
</organism>
<keyword evidence="3" id="KW-0175">Coiled coil</keyword>
<dbReference type="Gene3D" id="3.30.1310.10">
    <property type="entry name" value="Nucleoid-associated protein YbaB-like domain"/>
    <property type="match status" value="1"/>
</dbReference>
<dbReference type="KEGG" id="llp:GH975_05265"/>
<feature type="coiled-coil region" evidence="3">
    <location>
        <begin position="4"/>
        <end position="31"/>
    </location>
</feature>